<protein>
    <submittedName>
        <fullName evidence="1">Oidioi.mRNA.OKI2018_I69.XSR.g16278.t1.cds</fullName>
    </submittedName>
</protein>
<name>A0ABN7SFK7_OIKDI</name>
<dbReference type="Proteomes" id="UP001158576">
    <property type="component" value="Chromosome XSR"/>
</dbReference>
<gene>
    <name evidence="1" type="ORF">OKIOD_LOCUS7836</name>
</gene>
<evidence type="ECO:0000313" key="1">
    <source>
        <dbReference type="EMBL" id="CAG5099130.1"/>
    </source>
</evidence>
<evidence type="ECO:0000313" key="2">
    <source>
        <dbReference type="Proteomes" id="UP001158576"/>
    </source>
</evidence>
<reference evidence="1 2" key="1">
    <citation type="submission" date="2021-04" db="EMBL/GenBank/DDBJ databases">
        <authorList>
            <person name="Bliznina A."/>
        </authorList>
    </citation>
    <scope>NUCLEOTIDE SEQUENCE [LARGE SCALE GENOMIC DNA]</scope>
</reference>
<sequence>MRQAFVFIALAIGNTECKANYSDRKNLCFERTRTKLEKGTDCVRRGGYNAWYTGFYFNKDDGKCVPLDHYCHVSLGREKRRINKSTRYIFTVGENTKTRCEEECVDQGYNLRENSDGCKINTYLFEDECVALADELESCHVKRRPSLAACEREARSIFKPRECHSADFEGKLKRISAASNRIVALGKVDRRGAANKPVLVNLDVRDLFSTRKEAIMYLELNELSNSNVMRCEERLDYVLVIGYLTKIERTTGNVRFRDGGYARFSSSRDDLLDKFNVIKKALQNRNS</sequence>
<dbReference type="EMBL" id="OU015569">
    <property type="protein sequence ID" value="CAG5099130.1"/>
    <property type="molecule type" value="Genomic_DNA"/>
</dbReference>
<proteinExistence type="predicted"/>
<keyword evidence="2" id="KW-1185">Reference proteome</keyword>
<organism evidence="1 2">
    <name type="scientific">Oikopleura dioica</name>
    <name type="common">Tunicate</name>
    <dbReference type="NCBI Taxonomy" id="34765"/>
    <lineage>
        <taxon>Eukaryota</taxon>
        <taxon>Metazoa</taxon>
        <taxon>Chordata</taxon>
        <taxon>Tunicata</taxon>
        <taxon>Appendicularia</taxon>
        <taxon>Copelata</taxon>
        <taxon>Oikopleuridae</taxon>
        <taxon>Oikopleura</taxon>
    </lineage>
</organism>
<accession>A0ABN7SFK7</accession>